<evidence type="ECO:0000313" key="1">
    <source>
        <dbReference type="EMBL" id="AJQ95063.1"/>
    </source>
</evidence>
<organism evidence="1 2">
    <name type="scientific">Gynuella sunshinyii YC6258</name>
    <dbReference type="NCBI Taxonomy" id="1445510"/>
    <lineage>
        <taxon>Bacteria</taxon>
        <taxon>Pseudomonadati</taxon>
        <taxon>Pseudomonadota</taxon>
        <taxon>Gammaproteobacteria</taxon>
        <taxon>Oceanospirillales</taxon>
        <taxon>Saccharospirillaceae</taxon>
        <taxon>Gynuella</taxon>
    </lineage>
</organism>
<name>A0A0C5VNT2_9GAMM</name>
<dbReference type="KEGG" id="gsn:YC6258_03025"/>
<protein>
    <submittedName>
        <fullName evidence="1">Uncharacterized protein</fullName>
    </submittedName>
</protein>
<reference evidence="1 2" key="1">
    <citation type="submission" date="2014-01" db="EMBL/GenBank/DDBJ databases">
        <title>Full genme sequencing of cellulolytic bacterium Gynuella sunshinyii YC6258T gen. nov., sp. nov.</title>
        <authorList>
            <person name="Khan H."/>
            <person name="Chung E.J."/>
            <person name="Chung Y.R."/>
        </authorList>
    </citation>
    <scope>NUCLEOTIDE SEQUENCE [LARGE SCALE GENOMIC DNA]</scope>
    <source>
        <strain evidence="1 2">YC6258</strain>
    </source>
</reference>
<sequence>MLLNTSAHGLITPIQQRYIVNRKWLRASLKTIKPISYFGVIHKQEND</sequence>
<gene>
    <name evidence="1" type="ORF">YC6258_03025</name>
</gene>
<dbReference type="STRING" id="1445510.YC6258_03025"/>
<keyword evidence="2" id="KW-1185">Reference proteome</keyword>
<dbReference type="EMBL" id="CP007142">
    <property type="protein sequence ID" value="AJQ95063.1"/>
    <property type="molecule type" value="Genomic_DNA"/>
</dbReference>
<dbReference type="HOGENOM" id="CLU_3168660_0_0_6"/>
<accession>A0A0C5VNT2</accession>
<proteinExistence type="predicted"/>
<evidence type="ECO:0000313" key="2">
    <source>
        <dbReference type="Proteomes" id="UP000032266"/>
    </source>
</evidence>
<dbReference type="Proteomes" id="UP000032266">
    <property type="component" value="Chromosome"/>
</dbReference>
<dbReference type="AlphaFoldDB" id="A0A0C5VNT2"/>